<accession>B9FFW4</accession>
<dbReference type="Proteomes" id="UP000007752">
    <property type="component" value="Chromosome 4"/>
</dbReference>
<sequence length="189" mass="20339">MPLCGASPQLGVATPSAEKMLCSQLAPFFLQSPPPHPPSSRLRHHMGVPLPRPSYLTLLPTRTPLLDHRHQLGSRPLAPMRPDSDEKGLDLARDARSGGVAPSLPRSTPSRYRRGHSTLPRPQSAPAQCHSTMAVAALDPVEIMGSDPRGLRKKKGRPCHRCPCDSRQPARTAARRRREGGRGGGSGGV</sequence>
<gene>
    <name evidence="2" type="ORF">OsJ_15303</name>
</gene>
<feature type="region of interest" description="Disordered" evidence="1">
    <location>
        <begin position="70"/>
        <end position="129"/>
    </location>
</feature>
<dbReference type="AlphaFoldDB" id="B9FFW4"/>
<evidence type="ECO:0000256" key="1">
    <source>
        <dbReference type="SAM" id="MobiDB-lite"/>
    </source>
</evidence>
<protein>
    <submittedName>
        <fullName evidence="2">Uncharacterized protein</fullName>
    </submittedName>
</protein>
<name>B9FFW4_ORYSJ</name>
<feature type="compositionally biased region" description="Basic and acidic residues" evidence="1">
    <location>
        <begin position="82"/>
        <end position="96"/>
    </location>
</feature>
<dbReference type="EMBL" id="CM000141">
    <property type="protein sequence ID" value="EEE61248.1"/>
    <property type="molecule type" value="Genomic_DNA"/>
</dbReference>
<reference evidence="2" key="2">
    <citation type="submission" date="2008-12" db="EMBL/GenBank/DDBJ databases">
        <title>Improved gene annotation of the rice (Oryza sativa) genomes.</title>
        <authorList>
            <person name="Wang J."/>
            <person name="Li R."/>
            <person name="Fan W."/>
            <person name="Huang Q."/>
            <person name="Zhang J."/>
            <person name="Zhou Y."/>
            <person name="Hu Y."/>
            <person name="Zi S."/>
            <person name="Li J."/>
            <person name="Ni P."/>
            <person name="Zheng H."/>
            <person name="Zhang Y."/>
            <person name="Zhao M."/>
            <person name="Hao Q."/>
            <person name="McDermott J."/>
            <person name="Samudrala R."/>
            <person name="Kristiansen K."/>
            <person name="Wong G.K.-S."/>
        </authorList>
    </citation>
    <scope>NUCLEOTIDE SEQUENCE</scope>
</reference>
<feature type="compositionally biased region" description="Basic residues" evidence="1">
    <location>
        <begin position="151"/>
        <end position="160"/>
    </location>
</feature>
<proteinExistence type="predicted"/>
<reference evidence="2" key="1">
    <citation type="journal article" date="2005" name="PLoS Biol.">
        <title>The genomes of Oryza sativa: a history of duplications.</title>
        <authorList>
            <person name="Yu J."/>
            <person name="Wang J."/>
            <person name="Lin W."/>
            <person name="Li S."/>
            <person name="Li H."/>
            <person name="Zhou J."/>
            <person name="Ni P."/>
            <person name="Dong W."/>
            <person name="Hu S."/>
            <person name="Zeng C."/>
            <person name="Zhang J."/>
            <person name="Zhang Y."/>
            <person name="Li R."/>
            <person name="Xu Z."/>
            <person name="Li S."/>
            <person name="Li X."/>
            <person name="Zheng H."/>
            <person name="Cong L."/>
            <person name="Lin L."/>
            <person name="Yin J."/>
            <person name="Geng J."/>
            <person name="Li G."/>
            <person name="Shi J."/>
            <person name="Liu J."/>
            <person name="Lv H."/>
            <person name="Li J."/>
            <person name="Wang J."/>
            <person name="Deng Y."/>
            <person name="Ran L."/>
            <person name="Shi X."/>
            <person name="Wang X."/>
            <person name="Wu Q."/>
            <person name="Li C."/>
            <person name="Ren X."/>
            <person name="Wang J."/>
            <person name="Wang X."/>
            <person name="Li D."/>
            <person name="Liu D."/>
            <person name="Zhang X."/>
            <person name="Ji Z."/>
            <person name="Zhao W."/>
            <person name="Sun Y."/>
            <person name="Zhang Z."/>
            <person name="Bao J."/>
            <person name="Han Y."/>
            <person name="Dong L."/>
            <person name="Ji J."/>
            <person name="Chen P."/>
            <person name="Wu S."/>
            <person name="Liu J."/>
            <person name="Xiao Y."/>
            <person name="Bu D."/>
            <person name="Tan J."/>
            <person name="Yang L."/>
            <person name="Ye C."/>
            <person name="Zhang J."/>
            <person name="Xu J."/>
            <person name="Zhou Y."/>
            <person name="Yu Y."/>
            <person name="Zhang B."/>
            <person name="Zhuang S."/>
            <person name="Wei H."/>
            <person name="Liu B."/>
            <person name="Lei M."/>
            <person name="Yu H."/>
            <person name="Li Y."/>
            <person name="Xu H."/>
            <person name="Wei S."/>
            <person name="He X."/>
            <person name="Fang L."/>
            <person name="Zhang Z."/>
            <person name="Zhang Y."/>
            <person name="Huang X."/>
            <person name="Su Z."/>
            <person name="Tong W."/>
            <person name="Li J."/>
            <person name="Tong Z."/>
            <person name="Li S."/>
            <person name="Ye J."/>
            <person name="Wang L."/>
            <person name="Fang L."/>
            <person name="Lei T."/>
            <person name="Chen C."/>
            <person name="Chen H."/>
            <person name="Xu Z."/>
            <person name="Li H."/>
            <person name="Huang H."/>
            <person name="Zhang F."/>
            <person name="Xu H."/>
            <person name="Li N."/>
            <person name="Zhao C."/>
            <person name="Li S."/>
            <person name="Dong L."/>
            <person name="Huang Y."/>
            <person name="Li L."/>
            <person name="Xi Y."/>
            <person name="Qi Q."/>
            <person name="Li W."/>
            <person name="Zhang B."/>
            <person name="Hu W."/>
            <person name="Zhang Y."/>
            <person name="Tian X."/>
            <person name="Jiao Y."/>
            <person name="Liang X."/>
            <person name="Jin J."/>
            <person name="Gao L."/>
            <person name="Zheng W."/>
            <person name="Hao B."/>
            <person name="Liu S."/>
            <person name="Wang W."/>
            <person name="Yuan L."/>
            <person name="Cao M."/>
            <person name="McDermott J."/>
            <person name="Samudrala R."/>
            <person name="Wang J."/>
            <person name="Wong G.K."/>
            <person name="Yang H."/>
        </authorList>
    </citation>
    <scope>NUCLEOTIDE SEQUENCE [LARGE SCALE GENOMIC DNA]</scope>
</reference>
<evidence type="ECO:0000313" key="2">
    <source>
        <dbReference type="EMBL" id="EEE61248.1"/>
    </source>
</evidence>
<organism evidence="2">
    <name type="scientific">Oryza sativa subsp. japonica</name>
    <name type="common">Rice</name>
    <dbReference type="NCBI Taxonomy" id="39947"/>
    <lineage>
        <taxon>Eukaryota</taxon>
        <taxon>Viridiplantae</taxon>
        <taxon>Streptophyta</taxon>
        <taxon>Embryophyta</taxon>
        <taxon>Tracheophyta</taxon>
        <taxon>Spermatophyta</taxon>
        <taxon>Magnoliopsida</taxon>
        <taxon>Liliopsida</taxon>
        <taxon>Poales</taxon>
        <taxon>Poaceae</taxon>
        <taxon>BOP clade</taxon>
        <taxon>Oryzoideae</taxon>
        <taxon>Oryzeae</taxon>
        <taxon>Oryzinae</taxon>
        <taxon>Oryza</taxon>
        <taxon>Oryza sativa</taxon>
    </lineage>
</organism>
<feature type="region of interest" description="Disordered" evidence="1">
    <location>
        <begin position="141"/>
        <end position="189"/>
    </location>
</feature>